<organism evidence="2 3">
    <name type="scientific">Gossypium stocksii</name>
    <dbReference type="NCBI Taxonomy" id="47602"/>
    <lineage>
        <taxon>Eukaryota</taxon>
        <taxon>Viridiplantae</taxon>
        <taxon>Streptophyta</taxon>
        <taxon>Embryophyta</taxon>
        <taxon>Tracheophyta</taxon>
        <taxon>Spermatophyta</taxon>
        <taxon>Magnoliopsida</taxon>
        <taxon>eudicotyledons</taxon>
        <taxon>Gunneridae</taxon>
        <taxon>Pentapetalae</taxon>
        <taxon>rosids</taxon>
        <taxon>malvids</taxon>
        <taxon>Malvales</taxon>
        <taxon>Malvaceae</taxon>
        <taxon>Malvoideae</taxon>
        <taxon>Gossypium</taxon>
    </lineage>
</organism>
<evidence type="ECO:0000313" key="2">
    <source>
        <dbReference type="EMBL" id="KAH1047449.1"/>
    </source>
</evidence>
<dbReference type="AlphaFoldDB" id="A0A9D3ZMF7"/>
<accession>A0A9D3ZMF7</accession>
<dbReference type="GO" id="GO:0003676">
    <property type="term" value="F:nucleic acid binding"/>
    <property type="evidence" value="ECO:0007669"/>
    <property type="project" value="InterPro"/>
</dbReference>
<reference evidence="2 3" key="1">
    <citation type="journal article" date="2021" name="Plant Biotechnol. J.">
        <title>Multi-omics assisted identification of the key and species-specific regulatory components of drought-tolerant mechanisms in Gossypium stocksii.</title>
        <authorList>
            <person name="Yu D."/>
            <person name="Ke L."/>
            <person name="Zhang D."/>
            <person name="Wu Y."/>
            <person name="Sun Y."/>
            <person name="Mei J."/>
            <person name="Sun J."/>
            <person name="Sun Y."/>
        </authorList>
    </citation>
    <scope>NUCLEOTIDE SEQUENCE [LARGE SCALE GENOMIC DNA]</scope>
    <source>
        <strain evidence="3">cv. E1</strain>
        <tissue evidence="2">Leaf</tissue>
    </source>
</reference>
<dbReference type="EMBL" id="JAIQCV010000011">
    <property type="protein sequence ID" value="KAH1047449.1"/>
    <property type="molecule type" value="Genomic_DNA"/>
</dbReference>
<gene>
    <name evidence="2" type="ORF">J1N35_038233</name>
</gene>
<dbReference type="InterPro" id="IPR002156">
    <property type="entry name" value="RNaseH_domain"/>
</dbReference>
<dbReference type="OrthoDB" id="989172at2759"/>
<name>A0A9D3ZMF7_9ROSI</name>
<dbReference type="GO" id="GO:0004523">
    <property type="term" value="F:RNA-DNA hybrid ribonuclease activity"/>
    <property type="evidence" value="ECO:0007669"/>
    <property type="project" value="InterPro"/>
</dbReference>
<proteinExistence type="predicted"/>
<dbReference type="Pfam" id="PF13456">
    <property type="entry name" value="RVT_3"/>
    <property type="match status" value="1"/>
</dbReference>
<evidence type="ECO:0000259" key="1">
    <source>
        <dbReference type="Pfam" id="PF13456"/>
    </source>
</evidence>
<dbReference type="Proteomes" id="UP000828251">
    <property type="component" value="Unassembled WGS sequence"/>
</dbReference>
<evidence type="ECO:0000313" key="3">
    <source>
        <dbReference type="Proteomes" id="UP000828251"/>
    </source>
</evidence>
<feature type="domain" description="RNase H type-1" evidence="1">
    <location>
        <begin position="43"/>
        <end position="103"/>
    </location>
</feature>
<protein>
    <recommendedName>
        <fullName evidence="1">RNase H type-1 domain-containing protein</fullName>
    </recommendedName>
</protein>
<comment type="caution">
    <text evidence="2">The sequence shown here is derived from an EMBL/GenBank/DDBJ whole genome shotgun (WGS) entry which is preliminary data.</text>
</comment>
<keyword evidence="3" id="KW-1185">Reference proteome</keyword>
<sequence length="104" mass="12035">MQSIEEVITFIRGYGNEYQYLSSTLQHPNPRAMIHWVPPPPSWVKVVLESDLRTVIKKFQANKEDYSKIRPITWDVRVLARNFLACRFEFVARGGKSAAHAMAE</sequence>